<keyword evidence="2" id="KW-0808">Transferase</keyword>
<keyword evidence="5" id="KW-0809">Transit peptide</keyword>
<dbReference type="AlphaFoldDB" id="A0A8J6TGQ8"/>
<feature type="transmembrane region" description="Helical" evidence="8">
    <location>
        <begin position="164"/>
        <end position="183"/>
    </location>
</feature>
<sequence>MNNWIALAITFTAALGFLRLMDFFAHRGWIESRLSRKIIHIGTGPIFVLCWLLFDNMPAARWMAALVPFAITVQFALIGLGILKDEASVKAMSRTGDPKEILKGPLYYGIVFVLMTLIFWKDSPVGIIALMLMCGGDGIADVVGRRVKSAKLPWSPEKSIAGSLAVFVGGWLLAILMVAIYGVAGVSGFSSAESILPITIIAFGGMLVESLPYKDIDNLTITITAVILGSFFF</sequence>
<evidence type="ECO:0000256" key="3">
    <source>
        <dbReference type="ARBA" id="ARBA00022692"/>
    </source>
</evidence>
<dbReference type="PANTHER" id="PTHR32523:SF8">
    <property type="entry name" value="DOLICHOL KINASE"/>
    <property type="match status" value="1"/>
</dbReference>
<dbReference type="GO" id="GO:0016779">
    <property type="term" value="F:nucleotidyltransferase activity"/>
    <property type="evidence" value="ECO:0007669"/>
    <property type="project" value="UniProtKB-KW"/>
</dbReference>
<evidence type="ECO:0000256" key="7">
    <source>
        <dbReference type="ARBA" id="ARBA00023136"/>
    </source>
</evidence>
<name>A0A8J6TGQ8_9CHLR</name>
<keyword evidence="9" id="KW-0548">Nucleotidyltransferase</keyword>
<comment type="caution">
    <text evidence="9">The sequence shown here is derived from an EMBL/GenBank/DDBJ whole genome shotgun (WGS) entry which is preliminary data.</text>
</comment>
<evidence type="ECO:0000256" key="8">
    <source>
        <dbReference type="SAM" id="Phobius"/>
    </source>
</evidence>
<feature type="transmembrane region" description="Helical" evidence="8">
    <location>
        <begin position="37"/>
        <end position="54"/>
    </location>
</feature>
<feature type="transmembrane region" description="Helical" evidence="8">
    <location>
        <begin position="126"/>
        <end position="143"/>
    </location>
</feature>
<dbReference type="GO" id="GO:0016301">
    <property type="term" value="F:kinase activity"/>
    <property type="evidence" value="ECO:0007669"/>
    <property type="project" value="UniProtKB-KW"/>
</dbReference>
<dbReference type="GO" id="GO:0016020">
    <property type="term" value="C:membrane"/>
    <property type="evidence" value="ECO:0007669"/>
    <property type="project" value="UniProtKB-SubCell"/>
</dbReference>
<evidence type="ECO:0000256" key="6">
    <source>
        <dbReference type="ARBA" id="ARBA00022989"/>
    </source>
</evidence>
<protein>
    <submittedName>
        <fullName evidence="9">Phosphatidate cytidylyltransferase</fullName>
    </submittedName>
</protein>
<feature type="transmembrane region" description="Helical" evidence="8">
    <location>
        <begin position="195"/>
        <end position="213"/>
    </location>
</feature>
<keyword evidence="3 8" id="KW-0812">Transmembrane</keyword>
<evidence type="ECO:0000256" key="5">
    <source>
        <dbReference type="ARBA" id="ARBA00022946"/>
    </source>
</evidence>
<feature type="transmembrane region" description="Helical" evidence="8">
    <location>
        <begin position="104"/>
        <end position="120"/>
    </location>
</feature>
<evidence type="ECO:0000313" key="10">
    <source>
        <dbReference type="Proteomes" id="UP000614469"/>
    </source>
</evidence>
<reference evidence="9 10" key="1">
    <citation type="submission" date="2020-08" db="EMBL/GenBank/DDBJ databases">
        <title>Bridging the membrane lipid divide: bacteria of the FCB group superphylum have the potential to synthesize archaeal ether lipids.</title>
        <authorList>
            <person name="Villanueva L."/>
            <person name="Von Meijenfeldt F.A.B."/>
            <person name="Westbye A.B."/>
            <person name="Yadav S."/>
            <person name="Hopmans E.C."/>
            <person name="Dutilh B.E."/>
            <person name="Sinninghe Damste J.S."/>
        </authorList>
    </citation>
    <scope>NUCLEOTIDE SEQUENCE [LARGE SCALE GENOMIC DNA]</scope>
    <source>
        <strain evidence="9">NIOZ-UU36</strain>
    </source>
</reference>
<keyword evidence="4" id="KW-0418">Kinase</keyword>
<feature type="transmembrane region" description="Helical" evidence="8">
    <location>
        <begin position="6"/>
        <end position="25"/>
    </location>
</feature>
<dbReference type="InterPro" id="IPR039606">
    <property type="entry name" value="Phytol/farnesol_kinase"/>
</dbReference>
<dbReference type="Proteomes" id="UP000614469">
    <property type="component" value="Unassembled WGS sequence"/>
</dbReference>
<evidence type="ECO:0000256" key="4">
    <source>
        <dbReference type="ARBA" id="ARBA00022777"/>
    </source>
</evidence>
<proteinExistence type="predicted"/>
<dbReference type="EMBL" id="JACNJN010000021">
    <property type="protein sequence ID" value="MBC8333720.1"/>
    <property type="molecule type" value="Genomic_DNA"/>
</dbReference>
<evidence type="ECO:0000256" key="2">
    <source>
        <dbReference type="ARBA" id="ARBA00022679"/>
    </source>
</evidence>
<evidence type="ECO:0000256" key="1">
    <source>
        <dbReference type="ARBA" id="ARBA00004141"/>
    </source>
</evidence>
<evidence type="ECO:0000313" key="9">
    <source>
        <dbReference type="EMBL" id="MBC8333720.1"/>
    </source>
</evidence>
<keyword evidence="7 8" id="KW-0472">Membrane</keyword>
<organism evidence="9 10">
    <name type="scientific">Candidatus Desulfolinea nitratireducens</name>
    <dbReference type="NCBI Taxonomy" id="2841698"/>
    <lineage>
        <taxon>Bacteria</taxon>
        <taxon>Bacillati</taxon>
        <taxon>Chloroflexota</taxon>
        <taxon>Anaerolineae</taxon>
        <taxon>Anaerolineales</taxon>
        <taxon>Anaerolineales incertae sedis</taxon>
        <taxon>Candidatus Desulfolinea</taxon>
    </lineage>
</organism>
<accession>A0A8J6TGQ8</accession>
<comment type="subcellular location">
    <subcellularLocation>
        <location evidence="1">Membrane</location>
        <topology evidence="1">Multi-pass membrane protein</topology>
    </subcellularLocation>
</comment>
<feature type="transmembrane region" description="Helical" evidence="8">
    <location>
        <begin position="60"/>
        <end position="83"/>
    </location>
</feature>
<gene>
    <name evidence="9" type="ORF">H8E29_00490</name>
</gene>
<keyword evidence="6 8" id="KW-1133">Transmembrane helix</keyword>
<dbReference type="PANTHER" id="PTHR32523">
    <property type="entry name" value="PHYTOL KINASE 1, CHLOROPLASTIC"/>
    <property type="match status" value="1"/>
</dbReference>